<gene>
    <name evidence="1" type="ORF">ENUP19_0018G0071</name>
</gene>
<sequence>MTELYRPSFIRRVNVESDDEDGFDVLNTVAPSSPQRSVSPDTSAELIESSPSAFTIDDEFEFFIHPVL</sequence>
<organism evidence="1 2">
    <name type="scientific">Entamoeba nuttalli</name>
    <dbReference type="NCBI Taxonomy" id="412467"/>
    <lineage>
        <taxon>Eukaryota</taxon>
        <taxon>Amoebozoa</taxon>
        <taxon>Evosea</taxon>
        <taxon>Archamoebae</taxon>
        <taxon>Mastigamoebida</taxon>
        <taxon>Entamoebidae</taxon>
        <taxon>Entamoeba</taxon>
    </lineage>
</organism>
<evidence type="ECO:0000313" key="1">
    <source>
        <dbReference type="EMBL" id="GAB1219234.1"/>
    </source>
</evidence>
<dbReference type="EMBL" id="BAAFRS010000018">
    <property type="protein sequence ID" value="GAB1219234.1"/>
    <property type="molecule type" value="Genomic_DNA"/>
</dbReference>
<proteinExistence type="predicted"/>
<name>A0ABQ0D8Q4_9EUKA</name>
<protein>
    <submittedName>
        <fullName evidence="1">Uncharacterized protein</fullName>
    </submittedName>
</protein>
<dbReference type="Proteomes" id="UP001628156">
    <property type="component" value="Unassembled WGS sequence"/>
</dbReference>
<reference evidence="1 2" key="1">
    <citation type="journal article" date="2019" name="PLoS Negl. Trop. Dis.">
        <title>Whole genome sequencing of Entamoeba nuttalli reveals mammalian host-related molecular signatures and a novel octapeptide-repeat surface protein.</title>
        <authorList>
            <person name="Tanaka M."/>
            <person name="Makiuchi T."/>
            <person name="Komiyama T."/>
            <person name="Shiina T."/>
            <person name="Osaki K."/>
            <person name="Tachibana H."/>
        </authorList>
    </citation>
    <scope>NUCLEOTIDE SEQUENCE [LARGE SCALE GENOMIC DNA]</scope>
    <source>
        <strain evidence="1 2">P19-061405</strain>
    </source>
</reference>
<accession>A0ABQ0D8Q4</accession>
<evidence type="ECO:0000313" key="2">
    <source>
        <dbReference type="Proteomes" id="UP001628156"/>
    </source>
</evidence>
<keyword evidence="2" id="KW-1185">Reference proteome</keyword>
<comment type="caution">
    <text evidence="1">The sequence shown here is derived from an EMBL/GenBank/DDBJ whole genome shotgun (WGS) entry which is preliminary data.</text>
</comment>